<organism evidence="2">
    <name type="scientific">Candidatus Electrothrix aestuarii</name>
    <dbReference type="NCBI Taxonomy" id="3062594"/>
    <lineage>
        <taxon>Bacteria</taxon>
        <taxon>Pseudomonadati</taxon>
        <taxon>Thermodesulfobacteriota</taxon>
        <taxon>Desulfobulbia</taxon>
        <taxon>Desulfobulbales</taxon>
        <taxon>Desulfobulbaceae</taxon>
        <taxon>Candidatus Electrothrix</taxon>
    </lineage>
</organism>
<evidence type="ECO:0000313" key="2">
    <source>
        <dbReference type="EMBL" id="XCN75234.1"/>
    </source>
</evidence>
<dbReference type="EMBL" id="CP159373">
    <property type="protein sequence ID" value="XCN75234.1"/>
    <property type="molecule type" value="Genomic_DNA"/>
</dbReference>
<dbReference type="GO" id="GO:0019867">
    <property type="term" value="C:outer membrane"/>
    <property type="evidence" value="ECO:0007669"/>
    <property type="project" value="InterPro"/>
</dbReference>
<keyword evidence="2" id="KW-0449">Lipoprotein</keyword>
<sequence length="200" mass="23010">MTCLHGRYNLKWIGDKEVTGRIRNLLFFLSVFLLLGGCGYYFPNVYTGPEMLVYMPNWKNRTDKLGIDNTMYQSLSAWFQKSEKINLTKDQGGADLILAGEIISIDLPGIGWDTDAQTTDVKVELRLRYVLKNLKTGKILWEVPNDVWTENYNTLTDRADNEDEAVEEILDDVSEKIYLGTLTKIRKMNRELSIDEAKDN</sequence>
<reference evidence="2" key="2">
    <citation type="submission" date="2024-06" db="EMBL/GenBank/DDBJ databases">
        <authorList>
            <person name="Plum-Jensen L.E."/>
            <person name="Schramm A."/>
            <person name="Marshall I.P.G."/>
        </authorList>
    </citation>
    <scope>NUCLEOTIDE SEQUENCE</scope>
    <source>
        <strain evidence="2">Rat1</strain>
    </source>
</reference>
<dbReference type="InterPro" id="IPR007485">
    <property type="entry name" value="LPS_assembly_LptE"/>
</dbReference>
<keyword evidence="1" id="KW-1133">Transmembrane helix</keyword>
<dbReference type="KEGG" id="eaj:Q3M24_11040"/>
<gene>
    <name evidence="2" type="primary">lptE</name>
    <name evidence="2" type="ORF">Q3M24_11040</name>
</gene>
<dbReference type="Pfam" id="PF04390">
    <property type="entry name" value="LptE"/>
    <property type="match status" value="1"/>
</dbReference>
<name>A0AAU8M1A6_9BACT</name>
<reference evidence="2" key="1">
    <citation type="journal article" date="2024" name="Syst. Appl. Microbiol.">
        <title>First single-strain enrichments of Electrothrix cable bacteria, description of E. aestuarii sp. nov. and E. rattekaaiensis sp. nov., and proposal of a cable bacteria taxonomy following the rules of the SeqCode.</title>
        <authorList>
            <person name="Plum-Jensen L.E."/>
            <person name="Schramm A."/>
            <person name="Marshall I.P.G."/>
        </authorList>
    </citation>
    <scope>NUCLEOTIDE SEQUENCE</scope>
    <source>
        <strain evidence="2">Rat1</strain>
    </source>
</reference>
<evidence type="ECO:0000256" key="1">
    <source>
        <dbReference type="SAM" id="Phobius"/>
    </source>
</evidence>
<keyword evidence="1" id="KW-0812">Transmembrane</keyword>
<accession>A0AAU8M1A6</accession>
<dbReference type="GO" id="GO:0043165">
    <property type="term" value="P:Gram-negative-bacterium-type cell outer membrane assembly"/>
    <property type="evidence" value="ECO:0007669"/>
    <property type="project" value="InterPro"/>
</dbReference>
<keyword evidence="1" id="KW-0472">Membrane</keyword>
<protein>
    <submittedName>
        <fullName evidence="2">LPS assembly lipoprotein LptE</fullName>
    </submittedName>
</protein>
<feature type="transmembrane region" description="Helical" evidence="1">
    <location>
        <begin position="25"/>
        <end position="42"/>
    </location>
</feature>
<proteinExistence type="predicted"/>
<dbReference type="AlphaFoldDB" id="A0AAU8M1A6"/>